<dbReference type="InterPro" id="IPR010309">
    <property type="entry name" value="E3_Ub_ligase_DUF908"/>
</dbReference>
<dbReference type="FunFam" id="3.30.2160.10:FF:000001">
    <property type="entry name" value="E3 ubiquitin-protein ligase NEDD4-like"/>
    <property type="match status" value="1"/>
</dbReference>
<evidence type="ECO:0000256" key="8">
    <source>
        <dbReference type="ARBA" id="ARBA00022816"/>
    </source>
</evidence>
<dbReference type="GO" id="GO:0006511">
    <property type="term" value="P:ubiquitin-dependent protein catabolic process"/>
    <property type="evidence" value="ECO:0007669"/>
    <property type="project" value="TreeGrafter"/>
</dbReference>
<keyword evidence="8" id="KW-0509">mRNA transport</keyword>
<feature type="compositionally biased region" description="Acidic residues" evidence="12">
    <location>
        <begin position="2420"/>
        <end position="2484"/>
    </location>
</feature>
<dbReference type="InterPro" id="IPR000569">
    <property type="entry name" value="HECT_dom"/>
</dbReference>
<evidence type="ECO:0000259" key="13">
    <source>
        <dbReference type="PROSITE" id="PS50237"/>
    </source>
</evidence>
<feature type="region of interest" description="Disordered" evidence="12">
    <location>
        <begin position="2977"/>
        <end position="3003"/>
    </location>
</feature>
<reference evidence="15" key="1">
    <citation type="submission" date="2012-06" db="EMBL/GenBank/DDBJ databases">
        <title>The genome sequence of Coniosporium apollinis CBS 100218.</title>
        <authorList>
            <consortium name="The Broad Institute Genome Sequencing Platform"/>
            <person name="Cuomo C."/>
            <person name="Gorbushina A."/>
            <person name="Noack S."/>
            <person name="Walker B."/>
            <person name="Young S.K."/>
            <person name="Zeng Q."/>
            <person name="Gargeya S."/>
            <person name="Fitzgerald M."/>
            <person name="Haas B."/>
            <person name="Abouelleil A."/>
            <person name="Alvarado L."/>
            <person name="Arachchi H.M."/>
            <person name="Berlin A.M."/>
            <person name="Chapman S.B."/>
            <person name="Goldberg J."/>
            <person name="Griggs A."/>
            <person name="Gujja S."/>
            <person name="Hansen M."/>
            <person name="Howarth C."/>
            <person name="Imamovic A."/>
            <person name="Larimer J."/>
            <person name="McCowan C."/>
            <person name="Montmayeur A."/>
            <person name="Murphy C."/>
            <person name="Neiman D."/>
            <person name="Pearson M."/>
            <person name="Priest M."/>
            <person name="Roberts A."/>
            <person name="Saif S."/>
            <person name="Shea T."/>
            <person name="Sisk P."/>
            <person name="Sykes S."/>
            <person name="Wortman J."/>
            <person name="Nusbaum C."/>
            <person name="Birren B."/>
        </authorList>
    </citation>
    <scope>NUCLEOTIDE SEQUENCE [LARGE SCALE GENOMIC DNA]</scope>
    <source>
        <strain evidence="15">CBS 100218</strain>
    </source>
</reference>
<dbReference type="InterPro" id="IPR035983">
    <property type="entry name" value="Hect_E3_ubiquitin_ligase"/>
</dbReference>
<feature type="compositionally biased region" description="Basic and acidic residues" evidence="12">
    <location>
        <begin position="2018"/>
        <end position="2031"/>
    </location>
</feature>
<sequence length="4005" mass="445238">MGRIKKSAAPKHGATLSPYVADFIEKTTRSVPLHELPAHLASFPRHWPFPRGDLYHWIPVLNRFDSILEHFVQEYGLSEPQTQPFERRLLLKGDEEQPSAVPPSEELLDNLGLSGEGDRELIEAVLSFTRLLLENCGNRSLYSSSSHLNSLLHTTSLSLLKNTLRLSLRLAQRYHASRIRAAAVAMQPSYLASHYDLNLDRVLKLAQPFVRGPASTSTFASLSTKGKGSVGAESGTPTTSPTPSDLVSIVKTDSSAASHWEDFGNIHFTYYDASDAAPETASKHTTQDAPSSASPGTPTPLRRTTSLGPHQTPRQNRPSAMGESPSTKGISPGQPSTDNRPSGPKALQIPPPRLLSEPPHEILSSLIPEVPPSMRFELLQRIRVAHAIVSSQATRQDIVAIRLLAIANLAYVYPAPTFQAEIAQQDSDEPRRLQLTYQLSELVHPPAHSGPSVPRELQTLALETLEALTKHKEKAVDVSTALSVNVNHGVLFYVVRKAVAELSTDESSQDRAEEDEWREALFSLLNSLPGSQARLGESMVSAGLLEILVEVLTLRTHKAERTHPKVLNFLDMFVYNLRDAFQALVNAKGLDIIADLTAYDVETSYSEAEKGHGLPPEYKTQMTDYKIPFYKQQTLRLLFKFMNHMITHASGNSDRAIRNLIDSPQLLRSLRTVLGNAPVYGSTVWSMTVSILSNFIHQEPTSYNIIAEAGLSKEFLEAVTGKPISDDRPLPTASEGQAEPPAQSILPVAEAITTIPQTFGAICLNESGMKLFRRSGAMEGFLEVFESPEHVKVLEADAEAATAIGGAFDELARHHPRLRPAIVKAVSKTVVRVVQLCFSQAAHHGAGSKLWVDAGEGRLKVVGGRRAVLGEEGQKHKQARLRQEQRRASAGADVVMQDVNARPWTEEFLSRDVFSDEIEEATDSKDASITTKYVAVLARFLTGLFNNNNICAEFASGGALEYALDLTTLPSLPYNFGDDVGTSDEVGRVIQFLVDAKPHLALPPLLKRALRAVATLEPFLEHEEPSAFFSAFTTPSDDQDSRTGSSRADVLCNGTRYVKALVNLHTVCNALTMAMGVPFHAHRSAPTVFQQVNVADMYSLLVDGLGRLQRSCVWEEILLQRHMPKAWEPETRVSGASFGGEEADDVLHIQHNNSNVTMNTSESNGQGSPTEPSEEQDRAAVQSKLDEEKKTAQFKNTKTLRYLLSQVPIVITNFFQGLGKVLLSRRGSQDSYMRQNAQIVADELALSAINQLKFELPNTAGNIDDKYAYQVIILTSTLQIMLDTDLMDRAYPQTLTLVLQSFKDRNGFEALADILGNLIETLEPGDNAENGDTPERRHVRTHLVLGGIKVILEFYSQVISSKNVSEAPQTQYLSRNVPDRGRAEFFSASQFLVEIRAKVVKQVQRLWTSNLIDKATTSVVKHLVEILKIVLEGDAENGALRRAEENVARKPMELKPWKSRNPDTLVRLKAKGFDEELALEALFRCYDNHHAAEEYCNAQKLDSRASRNPVPATMIERPSKPQEAQIQTGQSAEGAQQQNVSGGIEGPDESNQTPSSAMQDVETAGPADPFGLDDDPFTGLPWEETHSFGQPTPAAPSGDGSADGSANVVTLEDLDEDRSNLRATLIDRSLDILTVHDDVTFELSELIFAAVPKGNEAAASAMRGEIGSTLLNSLISLQTDEVLGSEGKKIAAYAHLLALILQDRRFYEATLDELKDNFENLLSFIKMPHEQRSEDTPQWIGQVLLILERLLAEDAQPNKIDWTPSEENPQPGTPIAELPEPLVSLEQKMQLFSVLLEITPRIGKDQSLALSVIRVFVILTRNRQIATQLAEKRNIQRLFLMVKQLAGSMGERIQSSFMIVLRHIIEDDETIRQIMRSEIQAMFRNRNARQTDTTAYVRQTYHLALRAPEIFVKVTNETLMFARYDSRGGGGPQILALKKEDKPVAERSDAQGKDAGPAASSAEQVTTEQVQPSTEQVDNDEAEKLKAQELKYPVVENPDGVIHYLLCELLTYKDVEDKEQSAAPKEPHIESEETTPVDIEMTDEDMRSASATPVPTAPLSAKKSERPDFKADQHPIFVYRCFILQCLTELLSCYNRTKIEFINFSRKADPHVMTPSKPRSGILNYFLNALIPVGTLGHPEDITSRKKSSTSNWAISVLVSLCERTSEAGVPDVRTSGDTEDEPELAYVRRFVLEHALKAFRDASTSSEPQDMKYSRLLNLADMFHRMLTNRNNSGHQPTQDAFTASQKHLAKMMYDKNFITTLTLSIADIDLNFPGAKRAVKYILRPLKLLTKAAYELSLSGDISSSPGQTTEDDEISTATSVTDDTDDVREETPDLFRNSALGMLEPGREEESDSTSDDDDDEDMYEEDYGEEMEYEEEIGHDNGEVVSDEDEEIEAMGDIEGLPGDVDMTLEIGIDDEEIDGMSEEDDEDDDEDEDDGIEVMEEVTGDDEGGSPAEGDDDDWASEEEEEEDYPGQDEIEDDQVLPPPLPHIVDVIQGNRDIPQILEQLEQFTQDDHAPSQRCLLTHFLDDEDDEEEYDDEEIIYEPDYDEGLQADHLSLNQLRHLLTVLTDEEGAVWARAMPPPGHRHHHHIHHHRGSPWTLFGNPLHADRLLGLPNYRSHRPGGAQRPNDDGVNPLLQRSGRAVTSGRRNAQSDPFGDWVYDIDPIRGPGAVRAGIGEGPVSVINNLLSAMSGAPIHASGGALHFTITGGPPGSAPIPPVEAFEALRHRTQRPREPALRPSRDDLAQVVAFVPAGTSSRWQDEARILFGSAAFEKATRVVNSLMKLLVPPAIEAAKKRAQEEAERRAKERKEREEREEKEKKEREEREAREAEEKKAQEAAEQAARELEEAQARAEQARDTAGPIEAVEEDQSMEGVEQTQPSTATATAEAGPAEAQPRITTTLRGRELDITGMGIDLEYLEALPDDLREEVLMAQVAEQRSQAAAAGEEPTDISREFLEALPAEIREELLQQEAQDRRRREREEARRRAAANGGPAARAEEMDAASFLASLDPGLRQAVLLEQDEEMLAQLPGDIALEARALGGDRRLNQFMDISRVGRPRALDRTEQLDDQASKKSKPRPVVQMLDKAGVATLLRLMFIPQQGSVRGTLNGVLKDISENRQNRAEIISILLSILQDGTSDVNAIEKSFAHLSLRAKQPGTQKTPQPPKRTLTGQFPINSEISPLTVVQQCLSSLGYLVREVSHMPAFFLTEHETAVGFKSRANRKGKGKDSRANRFPLNALLGLLDRKLIIESSSIMEQLASILQAITTPLTLLNRKEKEKNDEQKKVASTQQASSSETQTQAPAAGSTDTEMGSAQDTQAQPAADASALDAGDNPPTASAGDGKAENQTDDKSKKPRLLVPPEVPDANLRLVINILAARECSSRTFRDTLSMINNLSVLPGAKEVFGKELVKQAQDLGQAILKDLDDLVMQISKAETSTDVQGMALARFSPASSDQAKLLRVITALDYLFDPKRAGTEDKPVPSNTEGLPTEQNEDILTTLYENPTFGSLWSKLSECLTAIRQRGNMFNVATILLPLIEVLMVVCKNTTLKDAPLSKIHHREITLSSPPPESRMENMFFAFTEEHRKILNDLVRHNPKLMSGSFSLLVKNSKVLEFDNKRNYFTRRLHHRGPNEIRHSHQPLQLAVRRDQVFLDSFKSLHFRSGDEMKFGKLSIRFQGEEGVDAGGVTREWFQVLSRQMFNPDYALFIPVASDRTTFHPNRLSSVNQEHLMFFKFIGRIIGKALYENRVLDCHFSRAVYKCILGKPVSIKDMETLDLEYYKSLLWILENDITDIITETFSVETDDFGEKQIIDLVENGRNIPVTDENKHEYVRLVVEYKLTGSVKDQLENFLRGFHDIVPAELVSIFDEQELELLISGLPEIDIDDWKNNTEYHNYTAASPQIQWFWRAVRSFDQEEQAKLLQFVTGTSKVPLNGFKELEGMNGFSRFNIHRDYGNKDRLPSSHTCFNQLDLPEYESYEQLRQQVYTAMTAGSEYFGFA</sequence>
<dbReference type="Pfam" id="PF06025">
    <property type="entry name" value="DUF913"/>
    <property type="match status" value="1"/>
</dbReference>
<evidence type="ECO:0000256" key="5">
    <source>
        <dbReference type="ARBA" id="ARBA00022448"/>
    </source>
</evidence>
<feature type="compositionally biased region" description="Basic and acidic residues" evidence="12">
    <location>
        <begin position="3283"/>
        <end position="3292"/>
    </location>
</feature>
<feature type="compositionally biased region" description="Low complexity" evidence="12">
    <location>
        <begin position="3294"/>
        <end position="3311"/>
    </location>
</feature>
<keyword evidence="9" id="KW-0539">Nucleus</keyword>
<feature type="compositionally biased region" description="Polar residues" evidence="12">
    <location>
        <begin position="2302"/>
        <end position="2311"/>
    </location>
</feature>
<feature type="region of interest" description="Disordered" evidence="12">
    <location>
        <begin position="2018"/>
        <end position="2037"/>
    </location>
</feature>
<dbReference type="CDD" id="cd00078">
    <property type="entry name" value="HECTc"/>
    <property type="match status" value="1"/>
</dbReference>
<evidence type="ECO:0000256" key="3">
    <source>
        <dbReference type="ARBA" id="ARBA00004906"/>
    </source>
</evidence>
<feature type="compositionally biased region" description="Basic and acidic residues" evidence="12">
    <location>
        <begin position="3349"/>
        <end position="3359"/>
    </location>
</feature>
<name>R7YS42_CONA1</name>
<feature type="compositionally biased region" description="Polar residues" evidence="12">
    <location>
        <begin position="1155"/>
        <end position="1171"/>
    </location>
</feature>
<feature type="compositionally biased region" description="Polar residues" evidence="12">
    <location>
        <begin position="302"/>
        <end position="340"/>
    </location>
</feature>
<feature type="domain" description="HECT" evidence="13">
    <location>
        <begin position="3669"/>
        <end position="4005"/>
    </location>
</feature>
<feature type="region of interest" description="Disordered" evidence="12">
    <location>
        <begin position="1501"/>
        <end position="1606"/>
    </location>
</feature>
<dbReference type="PROSITE" id="PS50237">
    <property type="entry name" value="HECT"/>
    <property type="match status" value="1"/>
</dbReference>
<feature type="region of interest" description="Disordered" evidence="12">
    <location>
        <begin position="2420"/>
        <end position="2491"/>
    </location>
</feature>
<feature type="compositionally biased region" description="Basic and acidic residues" evidence="12">
    <location>
        <begin position="1941"/>
        <end position="1952"/>
    </location>
</feature>
<dbReference type="Gene3D" id="3.30.2160.10">
    <property type="entry name" value="Hect, E3 ligase catalytic domain"/>
    <property type="match status" value="1"/>
</dbReference>
<dbReference type="EMBL" id="JH767570">
    <property type="protein sequence ID" value="EON64725.1"/>
    <property type="molecule type" value="Genomic_DNA"/>
</dbReference>
<dbReference type="HOGENOM" id="CLU_000215_0_1_1"/>
<dbReference type="STRING" id="1168221.R7YS42"/>
<keyword evidence="7 11" id="KW-0833">Ubl conjugation pathway</keyword>
<evidence type="ECO:0000256" key="1">
    <source>
        <dbReference type="ARBA" id="ARBA00000885"/>
    </source>
</evidence>
<organism evidence="14 15">
    <name type="scientific">Coniosporium apollinis (strain CBS 100218)</name>
    <name type="common">Rock-inhabiting black yeast</name>
    <dbReference type="NCBI Taxonomy" id="1168221"/>
    <lineage>
        <taxon>Eukaryota</taxon>
        <taxon>Fungi</taxon>
        <taxon>Dikarya</taxon>
        <taxon>Ascomycota</taxon>
        <taxon>Pezizomycotina</taxon>
        <taxon>Dothideomycetes</taxon>
        <taxon>Dothideomycetes incertae sedis</taxon>
        <taxon>Coniosporium</taxon>
    </lineage>
</organism>
<feature type="compositionally biased region" description="Acidic residues" evidence="12">
    <location>
        <begin position="2350"/>
        <end position="2379"/>
    </location>
</feature>
<feature type="active site" description="Glycyl thioester intermediate" evidence="11">
    <location>
        <position position="3972"/>
    </location>
</feature>
<dbReference type="SMART" id="SM00119">
    <property type="entry name" value="HECTc"/>
    <property type="match status" value="1"/>
</dbReference>
<evidence type="ECO:0000313" key="15">
    <source>
        <dbReference type="Proteomes" id="UP000016924"/>
    </source>
</evidence>
<comment type="subcellular location">
    <subcellularLocation>
        <location evidence="2">Nucleus</location>
    </subcellularLocation>
</comment>
<protein>
    <recommendedName>
        <fullName evidence="4">HECT-type E3 ubiquitin transferase</fullName>
        <ecNumber evidence="4">2.3.2.26</ecNumber>
    </recommendedName>
</protein>
<feature type="region of interest" description="Disordered" evidence="12">
    <location>
        <begin position="1941"/>
        <end position="1982"/>
    </location>
</feature>
<comment type="similarity">
    <text evidence="10">Belongs to the UPL family. TOM1/PTR1 subfamily.</text>
</comment>
<feature type="compositionally biased region" description="Basic and acidic residues" evidence="12">
    <location>
        <begin position="2802"/>
        <end position="2862"/>
    </location>
</feature>
<feature type="region of interest" description="Disordered" evidence="12">
    <location>
        <begin position="2301"/>
        <end position="2387"/>
    </location>
</feature>
<dbReference type="Proteomes" id="UP000016924">
    <property type="component" value="Unassembled WGS sequence"/>
</dbReference>
<dbReference type="PANTHER" id="PTHR11254:SF67">
    <property type="entry name" value="E3 UBIQUITIN-PROTEIN LIGASE HUWE1"/>
    <property type="match status" value="1"/>
</dbReference>
<feature type="compositionally biased region" description="Polar residues" evidence="12">
    <location>
        <begin position="214"/>
        <end position="226"/>
    </location>
</feature>
<evidence type="ECO:0000256" key="2">
    <source>
        <dbReference type="ARBA" id="ARBA00004123"/>
    </source>
</evidence>
<dbReference type="InterPro" id="IPR050409">
    <property type="entry name" value="E3_ubiq-protein_ligase"/>
</dbReference>
<dbReference type="GO" id="GO:0005634">
    <property type="term" value="C:nucleus"/>
    <property type="evidence" value="ECO:0007669"/>
    <property type="project" value="UniProtKB-SubCell"/>
</dbReference>
<keyword evidence="6" id="KW-0808">Transferase</keyword>
<evidence type="ECO:0000256" key="12">
    <source>
        <dbReference type="SAM" id="MobiDB-lite"/>
    </source>
</evidence>
<dbReference type="OMA" id="ADEMKYG"/>
<comment type="catalytic activity">
    <reaction evidence="1">
        <text>S-ubiquitinyl-[E2 ubiquitin-conjugating enzyme]-L-cysteine + [acceptor protein]-L-lysine = [E2 ubiquitin-conjugating enzyme]-L-cysteine + N(6)-ubiquitinyl-[acceptor protein]-L-lysine.</text>
        <dbReference type="EC" id="2.3.2.26"/>
    </reaction>
</comment>
<dbReference type="Gene3D" id="3.30.2410.10">
    <property type="entry name" value="Hect, E3 ligase catalytic domain"/>
    <property type="match status" value="1"/>
</dbReference>
<evidence type="ECO:0000256" key="11">
    <source>
        <dbReference type="PROSITE-ProRule" id="PRU00104"/>
    </source>
</evidence>
<dbReference type="RefSeq" id="XP_007780042.1">
    <property type="nucleotide sequence ID" value="XM_007781852.1"/>
</dbReference>
<dbReference type="FunFam" id="3.30.2410.10:FF:000004">
    <property type="entry name" value="E3 ubiquitin-protein ligase HUWE1, variant"/>
    <property type="match status" value="1"/>
</dbReference>
<evidence type="ECO:0000256" key="10">
    <source>
        <dbReference type="ARBA" id="ARBA00034494"/>
    </source>
</evidence>
<feature type="region of interest" description="Disordered" evidence="12">
    <location>
        <begin position="3283"/>
        <end position="3367"/>
    </location>
</feature>
<feature type="region of interest" description="Disordered" evidence="12">
    <location>
        <begin position="2802"/>
        <end position="2904"/>
    </location>
</feature>
<dbReference type="GO" id="GO:0005737">
    <property type="term" value="C:cytoplasm"/>
    <property type="evidence" value="ECO:0007669"/>
    <property type="project" value="TreeGrafter"/>
</dbReference>
<evidence type="ECO:0000313" key="14">
    <source>
        <dbReference type="EMBL" id="EON64725.1"/>
    </source>
</evidence>
<dbReference type="PANTHER" id="PTHR11254">
    <property type="entry name" value="HECT DOMAIN UBIQUITIN-PROTEIN LIGASE"/>
    <property type="match status" value="1"/>
</dbReference>
<feature type="compositionally biased region" description="Polar residues" evidence="12">
    <location>
        <begin position="1522"/>
        <end position="1541"/>
    </location>
</feature>
<gene>
    <name evidence="14" type="ORF">W97_03958</name>
</gene>
<feature type="compositionally biased region" description="Polar residues" evidence="12">
    <location>
        <begin position="1961"/>
        <end position="1976"/>
    </location>
</feature>
<dbReference type="InterPro" id="IPR025527">
    <property type="entry name" value="HUWE1/Rev1_UBM"/>
</dbReference>
<dbReference type="GO" id="GO:0061630">
    <property type="term" value="F:ubiquitin protein ligase activity"/>
    <property type="evidence" value="ECO:0007669"/>
    <property type="project" value="UniProtKB-EC"/>
</dbReference>
<evidence type="ECO:0000256" key="7">
    <source>
        <dbReference type="ARBA" id="ARBA00022786"/>
    </source>
</evidence>
<keyword evidence="15" id="KW-1185">Reference proteome</keyword>
<feature type="compositionally biased region" description="Low complexity" evidence="12">
    <location>
        <begin position="289"/>
        <end position="300"/>
    </location>
</feature>
<comment type="pathway">
    <text evidence="3">Protein modification; protein ubiquitination.</text>
</comment>
<feature type="compositionally biased region" description="Low complexity" evidence="12">
    <location>
        <begin position="2887"/>
        <end position="2899"/>
    </location>
</feature>
<feature type="compositionally biased region" description="Polar residues" evidence="12">
    <location>
        <begin position="1549"/>
        <end position="1558"/>
    </location>
</feature>
<dbReference type="SUPFAM" id="SSF56204">
    <property type="entry name" value="Hect, E3 ligase catalytic domain"/>
    <property type="match status" value="1"/>
</dbReference>
<dbReference type="Gene3D" id="3.90.1750.10">
    <property type="entry name" value="Hect, E3 ligase catalytic domains"/>
    <property type="match status" value="1"/>
</dbReference>
<dbReference type="GO" id="GO:0051028">
    <property type="term" value="P:mRNA transport"/>
    <property type="evidence" value="ECO:0007669"/>
    <property type="project" value="UniProtKB-KW"/>
</dbReference>
<evidence type="ECO:0000256" key="4">
    <source>
        <dbReference type="ARBA" id="ARBA00012485"/>
    </source>
</evidence>
<dbReference type="InterPro" id="IPR010314">
    <property type="entry name" value="E3_Ub_ligase_DUF913"/>
</dbReference>
<keyword evidence="5" id="KW-0813">Transport</keyword>
<evidence type="ECO:0000256" key="9">
    <source>
        <dbReference type="ARBA" id="ARBA00023242"/>
    </source>
</evidence>
<feature type="compositionally biased region" description="Basic and acidic residues" evidence="12">
    <location>
        <begin position="2977"/>
        <end position="2991"/>
    </location>
</feature>
<dbReference type="eggNOG" id="KOG0939">
    <property type="taxonomic scope" value="Eukaryota"/>
</dbReference>
<accession>R7YS42</accession>
<dbReference type="Pfam" id="PF00632">
    <property type="entry name" value="HECT"/>
    <property type="match status" value="1"/>
</dbReference>
<dbReference type="Pfam" id="PF06012">
    <property type="entry name" value="DUF908"/>
    <property type="match status" value="1"/>
</dbReference>
<dbReference type="EC" id="2.3.2.26" evidence="4"/>
<dbReference type="GO" id="GO:0000209">
    <property type="term" value="P:protein polyubiquitination"/>
    <property type="evidence" value="ECO:0007669"/>
    <property type="project" value="TreeGrafter"/>
</dbReference>
<feature type="compositionally biased region" description="Low complexity" evidence="12">
    <location>
        <begin position="234"/>
        <end position="244"/>
    </location>
</feature>
<evidence type="ECO:0000256" key="6">
    <source>
        <dbReference type="ARBA" id="ARBA00022679"/>
    </source>
</evidence>
<feature type="region of interest" description="Disordered" evidence="12">
    <location>
        <begin position="279"/>
        <end position="357"/>
    </location>
</feature>
<feature type="region of interest" description="Disordered" evidence="12">
    <location>
        <begin position="1155"/>
        <end position="1188"/>
    </location>
</feature>
<dbReference type="OrthoDB" id="8068875at2759"/>
<dbReference type="UniPathway" id="UPA00143"/>
<proteinExistence type="inferred from homology"/>
<dbReference type="FunFam" id="3.90.1750.10:FF:000003">
    <property type="entry name" value="E3 ubiquitin-protein ligase UPL1"/>
    <property type="match status" value="1"/>
</dbReference>
<feature type="compositionally biased region" description="Low complexity" evidence="12">
    <location>
        <begin position="3321"/>
        <end position="3337"/>
    </location>
</feature>
<dbReference type="GeneID" id="19901269"/>
<feature type="region of interest" description="Disordered" evidence="12">
    <location>
        <begin position="214"/>
        <end position="246"/>
    </location>
</feature>
<dbReference type="Pfam" id="PF14377">
    <property type="entry name" value="UBM"/>
    <property type="match status" value="3"/>
</dbReference>